<dbReference type="PANTHER" id="PTHR48111">
    <property type="entry name" value="REGULATOR OF RPOS"/>
    <property type="match status" value="1"/>
</dbReference>
<evidence type="ECO:0000256" key="5">
    <source>
        <dbReference type="ARBA" id="ARBA00023163"/>
    </source>
</evidence>
<dbReference type="HOGENOM" id="CLU_000445_69_17_4"/>
<dbReference type="EMBL" id="AP012547">
    <property type="protein sequence ID" value="BAO30521.1"/>
    <property type="molecule type" value="Genomic_DNA"/>
</dbReference>
<evidence type="ECO:0000256" key="3">
    <source>
        <dbReference type="ARBA" id="ARBA00023015"/>
    </source>
</evidence>
<evidence type="ECO:0000256" key="6">
    <source>
        <dbReference type="PROSITE-ProRule" id="PRU00169"/>
    </source>
</evidence>
<evidence type="ECO:0000259" key="7">
    <source>
        <dbReference type="PROSITE" id="PS50110"/>
    </source>
</evidence>
<keyword evidence="5" id="KW-0804">Transcription</keyword>
<dbReference type="Pfam" id="PF00072">
    <property type="entry name" value="Response_reg"/>
    <property type="match status" value="1"/>
</dbReference>
<keyword evidence="9" id="KW-1185">Reference proteome</keyword>
<dbReference type="GO" id="GO:0006355">
    <property type="term" value="P:regulation of DNA-templated transcription"/>
    <property type="evidence" value="ECO:0007669"/>
    <property type="project" value="TreeGrafter"/>
</dbReference>
<dbReference type="AlphaFoldDB" id="W0SIS8"/>
<dbReference type="InterPro" id="IPR039420">
    <property type="entry name" value="WalR-like"/>
</dbReference>
<dbReference type="GO" id="GO:0032993">
    <property type="term" value="C:protein-DNA complex"/>
    <property type="evidence" value="ECO:0007669"/>
    <property type="project" value="TreeGrafter"/>
</dbReference>
<gene>
    <name evidence="8" type="ORF">SUTH_02742</name>
</gene>
<dbReference type="Proteomes" id="UP000031637">
    <property type="component" value="Chromosome"/>
</dbReference>
<feature type="domain" description="Response regulatory" evidence="7">
    <location>
        <begin position="7"/>
        <end position="123"/>
    </location>
</feature>
<proteinExistence type="predicted"/>
<protein>
    <submittedName>
        <fullName evidence="8">Putative two-component response regulator receiver protein</fullName>
    </submittedName>
</protein>
<dbReference type="GO" id="GO:0005829">
    <property type="term" value="C:cytosol"/>
    <property type="evidence" value="ECO:0007669"/>
    <property type="project" value="TreeGrafter"/>
</dbReference>
<dbReference type="InterPro" id="IPR001789">
    <property type="entry name" value="Sig_transdc_resp-reg_receiver"/>
</dbReference>
<evidence type="ECO:0000256" key="1">
    <source>
        <dbReference type="ARBA" id="ARBA00022553"/>
    </source>
</evidence>
<dbReference type="GO" id="GO:0000976">
    <property type="term" value="F:transcription cis-regulatory region binding"/>
    <property type="evidence" value="ECO:0007669"/>
    <property type="project" value="TreeGrafter"/>
</dbReference>
<reference evidence="8 9" key="1">
    <citation type="journal article" date="2014" name="Syst. Appl. Microbiol.">
        <title>Complete genomes of freshwater sulfur oxidizers Sulfuricella denitrificans skB26 and Sulfuritalea hydrogenivorans sk43H: genetic insights into the sulfur oxidation pathway of betaproteobacteria.</title>
        <authorList>
            <person name="Watanabe T."/>
            <person name="Kojima H."/>
            <person name="Fukui M."/>
        </authorList>
    </citation>
    <scope>NUCLEOTIDE SEQUENCE [LARGE SCALE GENOMIC DNA]</scope>
    <source>
        <strain evidence="8">DSM22779</strain>
    </source>
</reference>
<evidence type="ECO:0000313" key="8">
    <source>
        <dbReference type="EMBL" id="BAO30521.1"/>
    </source>
</evidence>
<accession>W0SIS8</accession>
<dbReference type="InterPro" id="IPR011006">
    <property type="entry name" value="CheY-like_superfamily"/>
</dbReference>
<dbReference type="PANTHER" id="PTHR48111:SF1">
    <property type="entry name" value="TWO-COMPONENT RESPONSE REGULATOR ORR33"/>
    <property type="match status" value="1"/>
</dbReference>
<dbReference type="KEGG" id="shd:SUTH_02742"/>
<feature type="modified residue" description="4-aspartylphosphate" evidence="6">
    <location>
        <position position="56"/>
    </location>
</feature>
<keyword evidence="1 6" id="KW-0597">Phosphoprotein</keyword>
<keyword evidence="4" id="KW-0238">DNA-binding</keyword>
<evidence type="ECO:0000256" key="2">
    <source>
        <dbReference type="ARBA" id="ARBA00023012"/>
    </source>
</evidence>
<evidence type="ECO:0000256" key="4">
    <source>
        <dbReference type="ARBA" id="ARBA00023125"/>
    </source>
</evidence>
<dbReference type="STRING" id="1223802.SUTH_02742"/>
<organism evidence="8 9">
    <name type="scientific">Sulfuritalea hydrogenivorans sk43H</name>
    <dbReference type="NCBI Taxonomy" id="1223802"/>
    <lineage>
        <taxon>Bacteria</taxon>
        <taxon>Pseudomonadati</taxon>
        <taxon>Pseudomonadota</taxon>
        <taxon>Betaproteobacteria</taxon>
        <taxon>Nitrosomonadales</taxon>
        <taxon>Sterolibacteriaceae</taxon>
        <taxon>Sulfuritalea</taxon>
    </lineage>
</organism>
<evidence type="ECO:0000313" key="9">
    <source>
        <dbReference type="Proteomes" id="UP000031637"/>
    </source>
</evidence>
<dbReference type="RefSeq" id="WP_041099987.1">
    <property type="nucleotide sequence ID" value="NZ_AP012547.1"/>
</dbReference>
<sequence length="130" mass="13891">MTQRRYRILVIDDEAAVRENVVRFLKLEGYLPSEAEDGESGIQAALRSPPDLVLCDLMMPGIDGFGVLARLRAEPATAGVPLVFLTASADMEDARVGFLLGANEYVTKPFSLAVLGAIVEQKLAAGKGQG</sequence>
<dbReference type="GO" id="GO:0000156">
    <property type="term" value="F:phosphorelay response regulator activity"/>
    <property type="evidence" value="ECO:0007669"/>
    <property type="project" value="TreeGrafter"/>
</dbReference>
<name>W0SIS8_9PROT</name>
<keyword evidence="2" id="KW-0902">Two-component regulatory system</keyword>
<dbReference type="SMART" id="SM00448">
    <property type="entry name" value="REC"/>
    <property type="match status" value="1"/>
</dbReference>
<dbReference type="Gene3D" id="3.40.50.2300">
    <property type="match status" value="1"/>
</dbReference>
<dbReference type="SUPFAM" id="SSF52172">
    <property type="entry name" value="CheY-like"/>
    <property type="match status" value="1"/>
</dbReference>
<keyword evidence="3" id="KW-0805">Transcription regulation</keyword>
<dbReference type="PROSITE" id="PS50110">
    <property type="entry name" value="RESPONSE_REGULATORY"/>
    <property type="match status" value="1"/>
</dbReference>